<proteinExistence type="inferred from homology"/>
<feature type="domain" description="Ribophorin II C-terminal" evidence="16">
    <location>
        <begin position="179"/>
        <end position="275"/>
    </location>
</feature>
<evidence type="ECO:0000256" key="12">
    <source>
        <dbReference type="ARBA" id="ARBA00032139"/>
    </source>
</evidence>
<evidence type="ECO:0000259" key="16">
    <source>
        <dbReference type="Pfam" id="PF25147"/>
    </source>
</evidence>
<organism evidence="17 18">
    <name type="scientific">Caenorhabditis japonica</name>
    <dbReference type="NCBI Taxonomy" id="281687"/>
    <lineage>
        <taxon>Eukaryota</taxon>
        <taxon>Metazoa</taxon>
        <taxon>Ecdysozoa</taxon>
        <taxon>Nematoda</taxon>
        <taxon>Chromadorea</taxon>
        <taxon>Rhabditida</taxon>
        <taxon>Rhabditina</taxon>
        <taxon>Rhabditomorpha</taxon>
        <taxon>Rhabditoidea</taxon>
        <taxon>Rhabditidae</taxon>
        <taxon>Peloderinae</taxon>
        <taxon>Caenorhabditis</taxon>
    </lineage>
</organism>
<reference evidence="17" key="2">
    <citation type="submission" date="2022-06" db="UniProtKB">
        <authorList>
            <consortium name="EnsemblMetazoa"/>
        </authorList>
    </citation>
    <scope>IDENTIFICATION</scope>
    <source>
        <strain evidence="17">DF5081</strain>
    </source>
</reference>
<feature type="transmembrane region" description="Helical" evidence="13">
    <location>
        <begin position="221"/>
        <end position="246"/>
    </location>
</feature>
<evidence type="ECO:0000256" key="10">
    <source>
        <dbReference type="ARBA" id="ARBA00023136"/>
    </source>
</evidence>
<dbReference type="PANTHER" id="PTHR12640">
    <property type="entry name" value="RIBOPHORIN II"/>
    <property type="match status" value="1"/>
</dbReference>
<evidence type="ECO:0000256" key="4">
    <source>
        <dbReference type="ARBA" id="ARBA00009038"/>
    </source>
</evidence>
<dbReference type="AlphaFoldDB" id="A0A8R1DMB4"/>
<evidence type="ECO:0000256" key="8">
    <source>
        <dbReference type="ARBA" id="ARBA00022824"/>
    </source>
</evidence>
<evidence type="ECO:0000256" key="3">
    <source>
        <dbReference type="ARBA" id="ARBA00004922"/>
    </source>
</evidence>
<dbReference type="EnsemblMetazoa" id="CJA06730.1">
    <property type="protein sequence ID" value="CJA06730.1"/>
    <property type="gene ID" value="WBGene00125934"/>
</dbReference>
<keyword evidence="6 13" id="KW-0812">Transmembrane</keyword>
<feature type="signal peptide" evidence="14">
    <location>
        <begin position="1"/>
        <end position="19"/>
    </location>
</feature>
<feature type="domain" description="Ribophorin II third" evidence="15">
    <location>
        <begin position="27"/>
        <end position="152"/>
    </location>
</feature>
<evidence type="ECO:0000256" key="2">
    <source>
        <dbReference type="ARBA" id="ARBA00004477"/>
    </source>
</evidence>
<comment type="pathway">
    <text evidence="3">Protein modification; protein glycosylation.</text>
</comment>
<dbReference type="Pfam" id="PF23860">
    <property type="entry name" value="Ribophorin_II_3rd"/>
    <property type="match status" value="1"/>
</dbReference>
<evidence type="ECO:0000256" key="5">
    <source>
        <dbReference type="ARBA" id="ARBA00017612"/>
    </source>
</evidence>
<comment type="subcellular location">
    <subcellularLocation>
        <location evidence="2">Endoplasmic reticulum membrane</location>
        <topology evidence="2">Multi-pass membrane protein</topology>
    </subcellularLocation>
</comment>
<keyword evidence="10 13" id="KW-0472">Membrane</keyword>
<dbReference type="GO" id="GO:0006487">
    <property type="term" value="P:protein N-linked glycosylation"/>
    <property type="evidence" value="ECO:0007669"/>
    <property type="project" value="TreeGrafter"/>
</dbReference>
<feature type="transmembrane region" description="Helical" evidence="13">
    <location>
        <begin position="252"/>
        <end position="270"/>
    </location>
</feature>
<feature type="transmembrane region" description="Helical" evidence="13">
    <location>
        <begin position="188"/>
        <end position="209"/>
    </location>
</feature>
<feature type="chain" id="PRO_5044211452" description="Dolichyl-diphosphooligosaccharide--protein glycosyltransferase subunit 2" evidence="14">
    <location>
        <begin position="20"/>
        <end position="281"/>
    </location>
</feature>
<protein>
    <recommendedName>
        <fullName evidence="5">Dolichyl-diphosphooligosaccharide--protein glycosyltransferase subunit 2</fullName>
    </recommendedName>
    <alternativeName>
        <fullName evidence="12">Ribophorin II</fullName>
    </alternativeName>
    <alternativeName>
        <fullName evidence="11">Ribophorin-2</fullName>
    </alternativeName>
</protein>
<evidence type="ECO:0000256" key="14">
    <source>
        <dbReference type="SAM" id="SignalP"/>
    </source>
</evidence>
<comment type="function">
    <text evidence="1">Subunit of the oligosaccharyl transferase (OST) complex that catalyzes the initial transfer of a defined glycan (Glc(3)Man(9)GlcNAc(2) in eukaryotes) from the lipid carrier dolichol-pyrophosphate to an asparagine residue within an Asn-X-Ser/Thr consensus motif in nascent polypeptide chains, the first step in protein N-glycosylation. N-glycosylation occurs cotranslationally and the complex associates with the Sec61 complex at the channel-forming translocon complex that mediates protein translocation across the endoplasmic reticulum (ER). All subunits are required for a maximal enzyme activity.</text>
</comment>
<evidence type="ECO:0000313" key="17">
    <source>
        <dbReference type="EnsemblMetazoa" id="CJA06730.1"/>
    </source>
</evidence>
<evidence type="ECO:0000256" key="1">
    <source>
        <dbReference type="ARBA" id="ARBA00002791"/>
    </source>
</evidence>
<evidence type="ECO:0000256" key="11">
    <source>
        <dbReference type="ARBA" id="ARBA00030078"/>
    </source>
</evidence>
<evidence type="ECO:0000256" key="6">
    <source>
        <dbReference type="ARBA" id="ARBA00022692"/>
    </source>
</evidence>
<dbReference type="Proteomes" id="UP000005237">
    <property type="component" value="Unassembled WGS sequence"/>
</dbReference>
<dbReference type="InterPro" id="IPR055374">
    <property type="entry name" value="Ribophorin_II_3rd"/>
</dbReference>
<evidence type="ECO:0000313" key="18">
    <source>
        <dbReference type="Proteomes" id="UP000005237"/>
    </source>
</evidence>
<comment type="similarity">
    <text evidence="4">Belongs to the SWP1 family.</text>
</comment>
<keyword evidence="7 14" id="KW-0732">Signal</keyword>
<dbReference type="PANTHER" id="PTHR12640:SF0">
    <property type="entry name" value="DOLICHYL-DIPHOSPHOOLIGOSACCHARIDE--PROTEIN GLYCOSYLTRANSFERASE SUBUNIT 2"/>
    <property type="match status" value="1"/>
</dbReference>
<accession>A0A8R1DMB4</accession>
<sequence length="281" mass="31651">MKLLAILAVVGLGLGFASAQEAAIKNFRAGILTKDQQPTAENLKTLPLFSKLPSDLSADALQRLYVTFDVNEKAGGAVAKPQQVFLRFEAENGDDAVFTLNADRQGSYVHDSVLRTASKLFHNVVGKFKLHLIVADAALKNPVNWYFGNIVLDRLSHEELLPKSKQVHYEPLKEITHVFRQPEKRPSAVISDLFTVICLLPLLILFALWFKIGINFEEAPLSLWVPIFHFGLLGIFGLYFFFWIQFDMFETLRYLAFLGFFTFLAGNRVLRSLAGNKLKSD</sequence>
<keyword evidence="8" id="KW-0256">Endoplasmic reticulum</keyword>
<evidence type="ECO:0000256" key="7">
    <source>
        <dbReference type="ARBA" id="ARBA00022729"/>
    </source>
</evidence>
<reference evidence="18" key="1">
    <citation type="submission" date="2010-08" db="EMBL/GenBank/DDBJ databases">
        <authorList>
            <consortium name="Caenorhabditis japonica Sequencing Consortium"/>
            <person name="Wilson R.K."/>
        </authorList>
    </citation>
    <scope>NUCLEOTIDE SEQUENCE [LARGE SCALE GENOMIC DNA]</scope>
    <source>
        <strain evidence="18">DF5081</strain>
    </source>
</reference>
<dbReference type="GO" id="GO:0008250">
    <property type="term" value="C:oligosaccharyltransferase complex"/>
    <property type="evidence" value="ECO:0007669"/>
    <property type="project" value="InterPro"/>
</dbReference>
<evidence type="ECO:0000256" key="9">
    <source>
        <dbReference type="ARBA" id="ARBA00022989"/>
    </source>
</evidence>
<evidence type="ECO:0000256" key="13">
    <source>
        <dbReference type="SAM" id="Phobius"/>
    </source>
</evidence>
<name>A0A8R1DMB4_CAEJA</name>
<dbReference type="Pfam" id="PF25147">
    <property type="entry name" value="Ribophorin_II_C"/>
    <property type="match status" value="1"/>
</dbReference>
<evidence type="ECO:0000259" key="15">
    <source>
        <dbReference type="Pfam" id="PF23860"/>
    </source>
</evidence>
<dbReference type="InterPro" id="IPR056790">
    <property type="entry name" value="Ribophorin_II_C"/>
</dbReference>
<keyword evidence="9 13" id="KW-1133">Transmembrane helix</keyword>
<keyword evidence="18" id="KW-1185">Reference proteome</keyword>
<dbReference type="InterPro" id="IPR008814">
    <property type="entry name" value="Swp1"/>
</dbReference>